<evidence type="ECO:0000259" key="1">
    <source>
        <dbReference type="PROSITE" id="PS50011"/>
    </source>
</evidence>
<reference evidence="2 3" key="1">
    <citation type="submission" date="2016-06" db="EMBL/GenBank/DDBJ databases">
        <title>Living apart together: crosstalk between the core and supernumerary genomes in a fungal plant pathogen.</title>
        <authorList>
            <person name="Vanheule A."/>
            <person name="Audenaert K."/>
            <person name="Warris S."/>
            <person name="Van De Geest H."/>
            <person name="Schijlen E."/>
            <person name="Hofte M."/>
            <person name="De Saeger S."/>
            <person name="Haesaert G."/>
            <person name="Waalwijk C."/>
            <person name="Van Der Lee T."/>
        </authorList>
    </citation>
    <scope>NUCLEOTIDE SEQUENCE [LARGE SCALE GENOMIC DNA]</scope>
    <source>
        <strain evidence="2 3">2516</strain>
    </source>
</reference>
<dbReference type="Pfam" id="PF00069">
    <property type="entry name" value="Pkinase"/>
    <property type="match status" value="1"/>
</dbReference>
<dbReference type="SUPFAM" id="SSF56112">
    <property type="entry name" value="Protein kinase-like (PK-like)"/>
    <property type="match status" value="1"/>
</dbReference>
<dbReference type="GO" id="GO:0044773">
    <property type="term" value="P:mitotic DNA damage checkpoint signaling"/>
    <property type="evidence" value="ECO:0007669"/>
    <property type="project" value="TreeGrafter"/>
</dbReference>
<dbReference type="PANTHER" id="PTHR44167:SF24">
    <property type="entry name" value="SERINE_THREONINE-PROTEIN KINASE CHK2"/>
    <property type="match status" value="1"/>
</dbReference>
<dbReference type="GO" id="GO:0005737">
    <property type="term" value="C:cytoplasm"/>
    <property type="evidence" value="ECO:0007669"/>
    <property type="project" value="TreeGrafter"/>
</dbReference>
<dbReference type="InterPro" id="IPR000719">
    <property type="entry name" value="Prot_kinase_dom"/>
</dbReference>
<dbReference type="SMART" id="SM00220">
    <property type="entry name" value="S_TKc"/>
    <property type="match status" value="1"/>
</dbReference>
<dbReference type="GO" id="GO:0005524">
    <property type="term" value="F:ATP binding"/>
    <property type="evidence" value="ECO:0007669"/>
    <property type="project" value="InterPro"/>
</dbReference>
<dbReference type="PROSITE" id="PS00108">
    <property type="entry name" value="PROTEIN_KINASE_ST"/>
    <property type="match status" value="1"/>
</dbReference>
<dbReference type="GO" id="GO:0005634">
    <property type="term" value="C:nucleus"/>
    <property type="evidence" value="ECO:0007669"/>
    <property type="project" value="TreeGrafter"/>
</dbReference>
<sequence length="795" mass="92199">MFQEDLPTKVLEDDGPLVLALLVYLQKLYFIYRVPPPGFIKFNELEKSLGREKWIKDNFPEENHIGVFIKAFEEAFATLNPVLLRFEPGHFQEFSTNSRFPFYNEEIIRPAKKGFGSLTKFEIVAEYQDSISRQSHSGEDLDSDKKLVFARKSIPSEDSALANEIEILYRAAKLKSDNLITLLACYKWNKEIHLVFHYIERTLQHILHGERPALSLQVSDMNPLPDNWLWKEMFGVSKALASLHDGIDITIDRKKKKARIAHCDLKPDNILVDKTKLKIIDFGHCFISFARDGGDRIPQITQGHPVYAPPETHPDWNEQEGRHDHIIGVLNYDVWSLACIMVEVLIYVCDIQYSMTEFEEAIRKSHFTKRFFNDSWSIKDCVKETLDKIQDRFTGNDAHRTYITNVRILLNQMFNGNPRERLSSSEVVKSLERIDSEFLKTHDIDEVGRRINKFEPKPEGDFVELAWKVDRRSAIGFTTMDKVKVRAFYLSTPADESKPCRIRVFRKNDEKRPLLIAYAQSHNSKVKLIDFRPPDWCFQPTYLSQNDTIDCLIFKAPSSENSHNSMPIAYEFTFGCLADVCSFQGVLINKKIMHMDKFSQRMEASFFFARRHGEDLNVQNSIVQFWAEGYDVVVQSAVASNFEKAQKLQKPWLTIDTMAIFTKEQLIEVPMYDGRKKFRTIGPNQIEAKVNKGHKHFFSYWYRVISPLDPAGEKYKISSIQPGQSQILFDRRETGRNKSNENRGCLKMTSMEITTREEYEEQLMLAVAKEWETGSGGYYFNEKTGKVVPMRSSTV</sequence>
<keyword evidence="3" id="KW-1185">Reference proteome</keyword>
<dbReference type="AlphaFoldDB" id="A0A1B8AHM3"/>
<dbReference type="CDD" id="cd00180">
    <property type="entry name" value="PKc"/>
    <property type="match status" value="1"/>
</dbReference>
<feature type="domain" description="Protein kinase" evidence="1">
    <location>
        <begin position="104"/>
        <end position="439"/>
    </location>
</feature>
<accession>A0A1B8AHM3</accession>
<evidence type="ECO:0000313" key="2">
    <source>
        <dbReference type="EMBL" id="OBS20037.1"/>
    </source>
</evidence>
<organism evidence="2 3">
    <name type="scientific">Fusarium poae</name>
    <dbReference type="NCBI Taxonomy" id="36050"/>
    <lineage>
        <taxon>Eukaryota</taxon>
        <taxon>Fungi</taxon>
        <taxon>Dikarya</taxon>
        <taxon>Ascomycota</taxon>
        <taxon>Pezizomycotina</taxon>
        <taxon>Sordariomycetes</taxon>
        <taxon>Hypocreomycetidae</taxon>
        <taxon>Hypocreales</taxon>
        <taxon>Nectriaceae</taxon>
        <taxon>Fusarium</taxon>
    </lineage>
</organism>
<dbReference type="InterPro" id="IPR011009">
    <property type="entry name" value="Kinase-like_dom_sf"/>
</dbReference>
<dbReference type="EMBL" id="LYXU01000004">
    <property type="protein sequence ID" value="OBS20037.1"/>
    <property type="molecule type" value="Genomic_DNA"/>
</dbReference>
<protein>
    <recommendedName>
        <fullName evidence="1">Protein kinase domain-containing protein</fullName>
    </recommendedName>
</protein>
<dbReference type="PANTHER" id="PTHR44167">
    <property type="entry name" value="OVARIAN-SPECIFIC SERINE/THREONINE-PROTEIN KINASE LOK-RELATED"/>
    <property type="match status" value="1"/>
</dbReference>
<dbReference type="STRING" id="36050.A0A1B8AHM3"/>
<name>A0A1B8AHM3_FUSPO</name>
<dbReference type="Proteomes" id="UP000091967">
    <property type="component" value="Unassembled WGS sequence"/>
</dbReference>
<dbReference type="GO" id="GO:0004674">
    <property type="term" value="F:protein serine/threonine kinase activity"/>
    <property type="evidence" value="ECO:0007669"/>
    <property type="project" value="TreeGrafter"/>
</dbReference>
<dbReference type="Gene3D" id="1.10.510.10">
    <property type="entry name" value="Transferase(Phosphotransferase) domain 1"/>
    <property type="match status" value="1"/>
</dbReference>
<dbReference type="InterPro" id="IPR008271">
    <property type="entry name" value="Ser/Thr_kinase_AS"/>
</dbReference>
<evidence type="ECO:0000313" key="3">
    <source>
        <dbReference type="Proteomes" id="UP000091967"/>
    </source>
</evidence>
<dbReference type="PROSITE" id="PS50011">
    <property type="entry name" value="PROTEIN_KINASE_DOM"/>
    <property type="match status" value="1"/>
</dbReference>
<proteinExistence type="predicted"/>
<comment type="caution">
    <text evidence="2">The sequence shown here is derived from an EMBL/GenBank/DDBJ whole genome shotgun (WGS) entry which is preliminary data.</text>
</comment>
<gene>
    <name evidence="2" type="ORF">FPOA_11758</name>
</gene>